<protein>
    <submittedName>
        <fullName evidence="11">Putative fatty acid retinoid binding protein 2</fullName>
    </submittedName>
</protein>
<dbReference type="HOGENOM" id="CLU_1099627_0_0_1"/>
<dbReference type="AlphaFoldDB" id="C7DRP3"/>
<evidence type="ECO:0000256" key="9">
    <source>
        <dbReference type="SAM" id="MobiDB-lite"/>
    </source>
</evidence>
<comment type="subcellular location">
    <subcellularLocation>
        <location evidence="1">Secreted</location>
    </subcellularLocation>
</comment>
<evidence type="ECO:0000256" key="7">
    <source>
        <dbReference type="ARBA" id="ARBA00023072"/>
    </source>
</evidence>
<keyword evidence="3" id="KW-0964">Secreted</keyword>
<dbReference type="GO" id="GO:0019841">
    <property type="term" value="F:retinol binding"/>
    <property type="evidence" value="ECO:0007669"/>
    <property type="project" value="UniProtKB-KW"/>
</dbReference>
<feature type="chain" id="PRO_5002977177" evidence="10">
    <location>
        <begin position="23"/>
        <end position="269"/>
    </location>
</feature>
<keyword evidence="7" id="KW-0683">Retinol-binding</keyword>
<evidence type="ECO:0000256" key="2">
    <source>
        <dbReference type="ARBA" id="ARBA00006648"/>
    </source>
</evidence>
<evidence type="ECO:0000256" key="6">
    <source>
        <dbReference type="ARBA" id="ARBA00023054"/>
    </source>
</evidence>
<reference evidence="11" key="1">
    <citation type="submission" date="2009-05" db="EMBL/GenBank/DDBJ databases">
        <title>Identification and characterization of putative targets of concomitant immunity in onchocerciasis.</title>
        <authorList>
            <person name="Cho-Ngwa F."/>
            <person name="Liu J."/>
            <person name="Lustigman S."/>
        </authorList>
    </citation>
    <scope>NUCLEOTIDE SEQUENCE</scope>
</reference>
<dbReference type="Pfam" id="PF05823">
    <property type="entry name" value="Gp-FAR-1"/>
    <property type="match status" value="1"/>
</dbReference>
<accession>C7DRP3</accession>
<sequence length="269" mass="30365">MIIKFFFGVIFCVSKMTLEIHSFPTEANPAVGTDNAHEESVQHELNLFYNSLTTEEKMQLKKFAKTNAANFSLTDPEFIDGLKNEAAGLFSKLTGLRDIINAKLDTMQPESRLFIEKLLRRFLAAFSHDGLMNILESLKGFGKEVIDMFDGLSKPIQNDILNAFPLVGSYITSDIARLMLRKLAELDLLSRKSILTPTVDQFNDDSGKHFPRPQVIEPEEPENSDPEDAQSTDYGKKKVVTTTTFPIITGEEDEILVKKLWKTNKIFPV</sequence>
<organism evidence="11">
    <name type="scientific">Onchocerca volvulus</name>
    <dbReference type="NCBI Taxonomy" id="6282"/>
    <lineage>
        <taxon>Eukaryota</taxon>
        <taxon>Metazoa</taxon>
        <taxon>Ecdysozoa</taxon>
        <taxon>Nematoda</taxon>
        <taxon>Chromadorea</taxon>
        <taxon>Rhabditida</taxon>
        <taxon>Spirurina</taxon>
        <taxon>Spiruromorpha</taxon>
        <taxon>Filarioidea</taxon>
        <taxon>Onchocercidae</taxon>
        <taxon>Onchocerca</taxon>
    </lineage>
</organism>
<evidence type="ECO:0000256" key="10">
    <source>
        <dbReference type="SAM" id="SignalP"/>
    </source>
</evidence>
<evidence type="ECO:0000256" key="3">
    <source>
        <dbReference type="ARBA" id="ARBA00022525"/>
    </source>
</evidence>
<keyword evidence="6" id="KW-0175">Coiled coil</keyword>
<evidence type="ECO:0000256" key="1">
    <source>
        <dbReference type="ARBA" id="ARBA00004613"/>
    </source>
</evidence>
<keyword evidence="4 10" id="KW-0732">Signal</keyword>
<evidence type="ECO:0000256" key="5">
    <source>
        <dbReference type="ARBA" id="ARBA00022893"/>
    </source>
</evidence>
<dbReference type="GO" id="GO:0005576">
    <property type="term" value="C:extracellular region"/>
    <property type="evidence" value="ECO:0007669"/>
    <property type="project" value="UniProtKB-SubCell"/>
</dbReference>
<comment type="similarity">
    <text evidence="2">Belongs to the fatty-acid and retinol-binding protein (FARBP) family.</text>
</comment>
<keyword evidence="5" id="KW-0845">Vitamin A</keyword>
<proteinExistence type="evidence at transcript level"/>
<dbReference type="Gene3D" id="1.20.120.1100">
    <property type="match status" value="1"/>
</dbReference>
<feature type="region of interest" description="Disordered" evidence="9">
    <location>
        <begin position="200"/>
        <end position="235"/>
    </location>
</feature>
<evidence type="ECO:0000256" key="8">
    <source>
        <dbReference type="ARBA" id="ARBA00023121"/>
    </source>
</evidence>
<evidence type="ECO:0000256" key="4">
    <source>
        <dbReference type="ARBA" id="ARBA00022729"/>
    </source>
</evidence>
<feature type="signal peptide" evidence="10">
    <location>
        <begin position="1"/>
        <end position="22"/>
    </location>
</feature>
<evidence type="ECO:0000313" key="11">
    <source>
        <dbReference type="EMBL" id="ACT55269.1"/>
    </source>
</evidence>
<dbReference type="EMBL" id="GQ202199">
    <property type="protein sequence ID" value="ACT55269.1"/>
    <property type="molecule type" value="mRNA"/>
</dbReference>
<dbReference type="GO" id="GO:0016918">
    <property type="term" value="F:retinal binding"/>
    <property type="evidence" value="ECO:0007669"/>
    <property type="project" value="UniProtKB-KW"/>
</dbReference>
<keyword evidence="8" id="KW-0446">Lipid-binding</keyword>
<name>C7DRP3_ONCVO</name>
<feature type="compositionally biased region" description="Acidic residues" evidence="9">
    <location>
        <begin position="217"/>
        <end position="230"/>
    </location>
</feature>
<dbReference type="InterPro" id="IPR008632">
    <property type="entry name" value="Gp-FAR-1"/>
</dbReference>